<dbReference type="Ensembl" id="ENSTNIT00000003154.1">
    <property type="protein sequence ID" value="ENSTNIP00000001808.1"/>
    <property type="gene ID" value="ENSTNIG00000000036.1"/>
</dbReference>
<organism evidence="8">
    <name type="scientific">Tetraodon nigroviridis</name>
    <name type="common">Spotted green pufferfish</name>
    <name type="synonym">Chelonodon nigroviridis</name>
    <dbReference type="NCBI Taxonomy" id="99883"/>
    <lineage>
        <taxon>Eukaryota</taxon>
        <taxon>Metazoa</taxon>
        <taxon>Chordata</taxon>
        <taxon>Craniata</taxon>
        <taxon>Vertebrata</taxon>
        <taxon>Euteleostomi</taxon>
        <taxon>Actinopterygii</taxon>
        <taxon>Neopterygii</taxon>
        <taxon>Teleostei</taxon>
        <taxon>Neoteleostei</taxon>
        <taxon>Acanthomorphata</taxon>
        <taxon>Eupercaria</taxon>
        <taxon>Tetraodontiformes</taxon>
        <taxon>Tetradontoidea</taxon>
        <taxon>Tetraodontidae</taxon>
        <taxon>Tetraodon</taxon>
    </lineage>
</organism>
<evidence type="ECO:0000313" key="10">
    <source>
        <dbReference type="Proteomes" id="UP000007303"/>
    </source>
</evidence>
<dbReference type="AlphaFoldDB" id="Q1AN26"/>
<dbReference type="SUPFAM" id="SSF47266">
    <property type="entry name" value="4-helical cytokines"/>
    <property type="match status" value="1"/>
</dbReference>
<dbReference type="InterPro" id="IPR020410">
    <property type="entry name" value="IL-15_fish"/>
</dbReference>
<evidence type="ECO:0000256" key="5">
    <source>
        <dbReference type="ARBA" id="ARBA00022729"/>
    </source>
</evidence>
<dbReference type="GO" id="GO:0005126">
    <property type="term" value="F:cytokine receptor binding"/>
    <property type="evidence" value="ECO:0007669"/>
    <property type="project" value="InterPro"/>
</dbReference>
<dbReference type="Proteomes" id="UP000007303">
    <property type="component" value="Unassembled WGS sequence"/>
</dbReference>
<proteinExistence type="evidence at transcript level"/>
<comment type="subcellular location">
    <subcellularLocation>
        <location evidence="1">Secreted</location>
    </subcellularLocation>
</comment>
<evidence type="ECO:0000256" key="1">
    <source>
        <dbReference type="ARBA" id="ARBA00004613"/>
    </source>
</evidence>
<dbReference type="PANTHER" id="PTHR14356">
    <property type="entry name" value="INTERLEUKIN-15-RELATED"/>
    <property type="match status" value="1"/>
</dbReference>
<dbReference type="GO" id="GO:0005125">
    <property type="term" value="F:cytokine activity"/>
    <property type="evidence" value="ECO:0007669"/>
    <property type="project" value="UniProtKB-KW"/>
</dbReference>
<comment type="similarity">
    <text evidence="2 7">Belongs to the IL-15/IL-21 family.</text>
</comment>
<keyword evidence="5" id="KW-0732">Signal</keyword>
<evidence type="ECO:0000313" key="8">
    <source>
        <dbReference type="EMBL" id="AAZ23017.1"/>
    </source>
</evidence>
<dbReference type="GO" id="GO:0005615">
    <property type="term" value="C:extracellular space"/>
    <property type="evidence" value="ECO:0007669"/>
    <property type="project" value="UniProtKB-KW"/>
</dbReference>
<keyword evidence="6" id="KW-1015">Disulfide bond</keyword>
<reference evidence="8" key="3">
    <citation type="journal article" date="2006" name="Cytokine">
        <title>Molecular cloning, characterization and expression analysis of an IL-21 homologue from Tetraodon nigroviridis.</title>
        <authorList>
            <person name="Wang H.J."/>
            <person name="Xiang L.X."/>
            <person name="Shao J.Z."/>
            <person name="Jia S."/>
        </authorList>
    </citation>
    <scope>NUCLEOTIDE SEQUENCE</scope>
</reference>
<dbReference type="PRINTS" id="PR01949">
    <property type="entry name" value="INTLKN15FISH"/>
</dbReference>
<reference evidence="9" key="4">
    <citation type="submission" date="2025-05" db="UniProtKB">
        <authorList>
            <consortium name="Ensembl"/>
        </authorList>
    </citation>
    <scope>IDENTIFICATION</scope>
</reference>
<dbReference type="GeneTree" id="ENSGT00490000044733"/>
<dbReference type="GO" id="GO:0050778">
    <property type="term" value="P:positive regulation of immune response"/>
    <property type="evidence" value="ECO:0007669"/>
    <property type="project" value="TreeGrafter"/>
</dbReference>
<reference evidence="10" key="1">
    <citation type="journal article" date="2004" name="Nature">
        <title>Genome duplication in the teleost fish Tetraodon nigroviridis reveals the early vertebrate proto-karyotype.</title>
        <authorList>
            <person name="Jaillon O."/>
            <person name="Aury J.-M."/>
            <person name="Brunet F."/>
            <person name="Petit J.-L."/>
            <person name="Stange-Thomann N."/>
            <person name="Mauceli E."/>
            <person name="Bouneau L."/>
            <person name="Fischer C."/>
            <person name="Ozouf-Costaz C."/>
            <person name="Bernot A."/>
            <person name="Nicaud S."/>
            <person name="Jaffe D."/>
            <person name="Fisher S."/>
            <person name="Lutfalla G."/>
            <person name="Dossat C."/>
            <person name="Segurens B."/>
            <person name="Dasilva C."/>
            <person name="Salanoubat M."/>
            <person name="Levy M."/>
            <person name="Boudet N."/>
            <person name="Castellano S."/>
            <person name="Anthouard V."/>
            <person name="Jubin C."/>
            <person name="Castelli V."/>
            <person name="Katinka M."/>
            <person name="Vacherie B."/>
            <person name="Biemont C."/>
            <person name="Skalli Z."/>
            <person name="Cattolico L."/>
            <person name="Poulain J."/>
            <person name="De Berardinis V."/>
            <person name="Cruaud C."/>
            <person name="Duprat S."/>
            <person name="Brottier P."/>
            <person name="Coutanceau J.-P."/>
            <person name="Gouzy J."/>
            <person name="Parra G."/>
            <person name="Lardier G."/>
            <person name="Chapple C."/>
            <person name="McKernan K.J."/>
            <person name="McEwan P."/>
            <person name="Bosak S."/>
            <person name="Kellis M."/>
            <person name="Volff J.-N."/>
            <person name="Guigo R."/>
            <person name="Zody M.C."/>
            <person name="Mesirov J."/>
            <person name="Lindblad-Toh K."/>
            <person name="Birren B."/>
            <person name="Nusbaum C."/>
            <person name="Kahn D."/>
            <person name="Robinson-Rechavi M."/>
            <person name="Laudet V."/>
            <person name="Schachter V."/>
            <person name="Quetier F."/>
            <person name="Saurin W."/>
            <person name="Scarpelli C."/>
            <person name="Wincker P."/>
            <person name="Lander E.S."/>
            <person name="Weissenbach J."/>
            <person name="Roest Crollius H."/>
        </authorList>
    </citation>
    <scope>NUCLEOTIDE SEQUENCE [LARGE SCALE GENOMIC DNA]</scope>
</reference>
<keyword evidence="4" id="KW-0964">Secreted</keyword>
<sequence>MSGFMTATAQPTCARGHRSRGVSFHSTCCLCREFKTWFPFFLLCFLSLYTCHAAVVETSEVKTCITAIQPAIEKSDAMLYTPSANYVGWSSQGKKNCKNKSLKCYMLELLMVIDEEAETGMYPNCINDFNARLLPDNSVGCPPCEVYPQNNITIFLRELQNLLEEINVINRT</sequence>
<protein>
    <recommendedName>
        <fullName evidence="7">Interleukin</fullName>
    </recommendedName>
</protein>
<keyword evidence="10" id="KW-1185">Reference proteome</keyword>
<evidence type="ECO:0000256" key="2">
    <source>
        <dbReference type="ARBA" id="ARBA00006050"/>
    </source>
</evidence>
<evidence type="ECO:0000256" key="7">
    <source>
        <dbReference type="RuleBase" id="RU003453"/>
    </source>
</evidence>
<dbReference type="Pfam" id="PF02372">
    <property type="entry name" value="IL15"/>
    <property type="match status" value="1"/>
</dbReference>
<reference evidence="8" key="2">
    <citation type="submission" date="2005-05" db="EMBL/GenBank/DDBJ databases">
        <title>Identification and characterization of an interleukin-15 homolog from Tetraodon nigroviridis.</title>
        <authorList>
            <person name="Shao J."/>
            <person name="Fang W."/>
            <person name="Xiang L."/>
            <person name="Yi W."/>
            <person name="Chen S."/>
        </authorList>
    </citation>
    <scope>NUCLEOTIDE SEQUENCE</scope>
</reference>
<dbReference type="GO" id="GO:0006955">
    <property type="term" value="P:immune response"/>
    <property type="evidence" value="ECO:0007669"/>
    <property type="project" value="InterPro"/>
</dbReference>
<dbReference type="Gene3D" id="1.20.1250.70">
    <property type="entry name" value="Interleukin-15/Interleukin-21"/>
    <property type="match status" value="1"/>
</dbReference>
<evidence type="ECO:0000313" key="9">
    <source>
        <dbReference type="Ensembl" id="ENSTNIP00000001808.1"/>
    </source>
</evidence>
<evidence type="ECO:0000256" key="6">
    <source>
        <dbReference type="ARBA" id="ARBA00023157"/>
    </source>
</evidence>
<keyword evidence="3 7" id="KW-0202">Cytokine</keyword>
<dbReference type="PRINTS" id="PR01930">
    <property type="entry name" value="INTRLEUKIN15"/>
</dbReference>
<accession>Q1AN26</accession>
<dbReference type="InterPro" id="IPR020439">
    <property type="entry name" value="IL-15"/>
</dbReference>
<evidence type="ECO:0000256" key="4">
    <source>
        <dbReference type="ARBA" id="ARBA00022525"/>
    </source>
</evidence>
<dbReference type="InterPro" id="IPR003443">
    <property type="entry name" value="IL-15/IL-21_fam"/>
</dbReference>
<dbReference type="GO" id="GO:0042119">
    <property type="term" value="P:neutrophil activation"/>
    <property type="evidence" value="ECO:0007669"/>
    <property type="project" value="TreeGrafter"/>
</dbReference>
<dbReference type="OMA" id="KCYMLEL"/>
<dbReference type="EMBL" id="DQ059388">
    <property type="protein sequence ID" value="AAZ23017.1"/>
    <property type="molecule type" value="mRNA"/>
</dbReference>
<dbReference type="InterPro" id="IPR009079">
    <property type="entry name" value="4_helix_cytokine-like_core"/>
</dbReference>
<name>Q1AN26_TETNG</name>
<dbReference type="PANTHER" id="PTHR14356:SF3">
    <property type="entry name" value="INTERLEUKIN-15"/>
    <property type="match status" value="1"/>
</dbReference>
<dbReference type="STRING" id="99883.ENSTNIP00000001808"/>
<evidence type="ECO:0000256" key="3">
    <source>
        <dbReference type="ARBA" id="ARBA00022514"/>
    </source>
</evidence>
<dbReference type="GO" id="GO:0042102">
    <property type="term" value="P:positive regulation of T cell proliferation"/>
    <property type="evidence" value="ECO:0007669"/>
    <property type="project" value="TreeGrafter"/>
</dbReference>
<dbReference type="GO" id="GO:0001819">
    <property type="term" value="P:positive regulation of cytokine production"/>
    <property type="evidence" value="ECO:0007669"/>
    <property type="project" value="TreeGrafter"/>
</dbReference>
<dbReference type="HOGENOM" id="CLU_133897_0_0_1"/>